<feature type="non-terminal residue" evidence="1">
    <location>
        <position position="1"/>
    </location>
</feature>
<dbReference type="Proteomes" id="UP000789525">
    <property type="component" value="Unassembled WGS sequence"/>
</dbReference>
<feature type="non-terminal residue" evidence="1">
    <location>
        <position position="195"/>
    </location>
</feature>
<proteinExistence type="predicted"/>
<organism evidence="1 2">
    <name type="scientific">Acaulospora colombiana</name>
    <dbReference type="NCBI Taxonomy" id="27376"/>
    <lineage>
        <taxon>Eukaryota</taxon>
        <taxon>Fungi</taxon>
        <taxon>Fungi incertae sedis</taxon>
        <taxon>Mucoromycota</taxon>
        <taxon>Glomeromycotina</taxon>
        <taxon>Glomeromycetes</taxon>
        <taxon>Diversisporales</taxon>
        <taxon>Acaulosporaceae</taxon>
        <taxon>Acaulospora</taxon>
    </lineage>
</organism>
<sequence>MSFEKGQYDVALGRVLRFLSQKDLWTCSLVNKTWNQLAKSELWRQPKFGTGSSTSIQSFRQFLKTLENAGGETKSLIKVMDVSQVQESLYETIDDNWLTMILQNCPHLRSLIIRDTSFLTTTSNMITNDSADRKSALKEVMIYRAKYESDFILGGYTKTSMKNFEKDDEEVSEGWVRKFNVQHPSGPKIKLTLLD</sequence>
<protein>
    <submittedName>
        <fullName evidence="1">4786_t:CDS:1</fullName>
    </submittedName>
</protein>
<dbReference type="EMBL" id="CAJVPT010007758">
    <property type="protein sequence ID" value="CAG8544463.1"/>
    <property type="molecule type" value="Genomic_DNA"/>
</dbReference>
<evidence type="ECO:0000313" key="1">
    <source>
        <dbReference type="EMBL" id="CAG8544463.1"/>
    </source>
</evidence>
<gene>
    <name evidence="1" type="ORF">ACOLOM_LOCUS4598</name>
</gene>
<comment type="caution">
    <text evidence="1">The sequence shown here is derived from an EMBL/GenBank/DDBJ whole genome shotgun (WGS) entry which is preliminary data.</text>
</comment>
<evidence type="ECO:0000313" key="2">
    <source>
        <dbReference type="Proteomes" id="UP000789525"/>
    </source>
</evidence>
<keyword evidence="2" id="KW-1185">Reference proteome</keyword>
<accession>A0ACA9LR52</accession>
<reference evidence="1" key="1">
    <citation type="submission" date="2021-06" db="EMBL/GenBank/DDBJ databases">
        <authorList>
            <person name="Kallberg Y."/>
            <person name="Tangrot J."/>
            <person name="Rosling A."/>
        </authorList>
    </citation>
    <scope>NUCLEOTIDE SEQUENCE</scope>
    <source>
        <strain evidence="1">CL356</strain>
    </source>
</reference>
<name>A0ACA9LR52_9GLOM</name>